<feature type="transmembrane region" description="Helical" evidence="6">
    <location>
        <begin position="235"/>
        <end position="261"/>
    </location>
</feature>
<evidence type="ECO:0000256" key="2">
    <source>
        <dbReference type="ARBA" id="ARBA00022475"/>
    </source>
</evidence>
<feature type="transmembrane region" description="Helical" evidence="6">
    <location>
        <begin position="51"/>
        <end position="72"/>
    </location>
</feature>
<evidence type="ECO:0000256" key="5">
    <source>
        <dbReference type="ARBA" id="ARBA00023136"/>
    </source>
</evidence>
<evidence type="ECO:0000256" key="3">
    <source>
        <dbReference type="ARBA" id="ARBA00022692"/>
    </source>
</evidence>
<evidence type="ECO:0000313" key="8">
    <source>
        <dbReference type="Proteomes" id="UP001498469"/>
    </source>
</evidence>
<dbReference type="PANTHER" id="PTHR30250:SF26">
    <property type="entry name" value="PSMA PROTEIN"/>
    <property type="match status" value="1"/>
</dbReference>
<dbReference type="RefSeq" id="WP_216252289.1">
    <property type="nucleotide sequence ID" value="NZ_JAZHFS010000015.1"/>
</dbReference>
<dbReference type="Proteomes" id="UP001498469">
    <property type="component" value="Unassembled WGS sequence"/>
</dbReference>
<feature type="transmembrane region" description="Helical" evidence="6">
    <location>
        <begin position="310"/>
        <end position="332"/>
    </location>
</feature>
<accession>A0ABU7UR19</accession>
<feature type="transmembrane region" description="Helical" evidence="6">
    <location>
        <begin position="127"/>
        <end position="144"/>
    </location>
</feature>
<reference evidence="7 8" key="1">
    <citation type="submission" date="2023-11" db="EMBL/GenBank/DDBJ databases">
        <title>Draft genome sequence of a psychrophilic Clostridium strain from permafrost water brine.</title>
        <authorList>
            <person name="Shcherbakova V.A."/>
            <person name="Trubitsyn V.E."/>
            <person name="Zakharyuk A.G."/>
        </authorList>
    </citation>
    <scope>NUCLEOTIDE SEQUENCE [LARGE SCALE GENOMIC DNA]</scope>
    <source>
        <strain evidence="7 8">14F</strain>
    </source>
</reference>
<comment type="caution">
    <text evidence="7">The sequence shown here is derived from an EMBL/GenBank/DDBJ whole genome shotgun (WGS) entry which is preliminary data.</text>
</comment>
<feature type="transmembrane region" description="Helical" evidence="6">
    <location>
        <begin position="377"/>
        <end position="409"/>
    </location>
</feature>
<dbReference type="InterPro" id="IPR050833">
    <property type="entry name" value="Poly_Biosynth_Transport"/>
</dbReference>
<comment type="subcellular location">
    <subcellularLocation>
        <location evidence="1">Cell membrane</location>
        <topology evidence="1">Multi-pass membrane protein</topology>
    </subcellularLocation>
</comment>
<evidence type="ECO:0000256" key="6">
    <source>
        <dbReference type="SAM" id="Phobius"/>
    </source>
</evidence>
<organism evidence="7 8">
    <name type="scientific">Clostridium frigoriphilum</name>
    <dbReference type="NCBI Taxonomy" id="443253"/>
    <lineage>
        <taxon>Bacteria</taxon>
        <taxon>Bacillati</taxon>
        <taxon>Bacillota</taxon>
        <taxon>Clostridia</taxon>
        <taxon>Eubacteriales</taxon>
        <taxon>Clostridiaceae</taxon>
        <taxon>Clostridium</taxon>
    </lineage>
</organism>
<keyword evidence="4 6" id="KW-1133">Transmembrane helix</keyword>
<sequence>MSNSRTKNTVRNIIFGTANQVTSLALSFISRTIFIKILGAGYLGINGLFSDLLMMLSMADLGLGTAMVYSFYKPLAENDHDKITALIAFYRKIYNFIALAVAIIGLSLIPFLGYIIHLDKAIPFIKVYYLFFLSNTVISYLFVYKTSIIDADQKNYVVTKYQMLVNICRVVLQSITLLILKNYFIYLIIQVFSSLINNLIASKKADELYPYIKKSNHTLDQAEKKSIYANMKSIFLYKISGVLLNGTDNTLISILVGTIWVGVYSNYNLVIIALNNFVNIIYSSATASIGNLIVNEKPKKRFEIFQSMQAISFIISTFSTVCLYILFNNLIYVWLGTKFILNNYILAAIIANFYFGSVIHPIWSYREATGLYMQTKYIMIIAAIENLILSIIMGNLMGMSGILFASLIARLTTYFWYEPNLLFKTYFYEPVKKYYITLIINAVLTIFIIAIINVFTNHIIIDSWLKLITKTILVALVTLAIIIPFYYRTSGFKLLLNKIKTLPDR</sequence>
<feature type="transmembrane region" description="Helical" evidence="6">
    <location>
        <begin position="93"/>
        <end position="115"/>
    </location>
</feature>
<protein>
    <recommendedName>
        <fullName evidence="9">Membrane protein involved in the export of O-antigen and teichoic acid</fullName>
    </recommendedName>
</protein>
<evidence type="ECO:0008006" key="9">
    <source>
        <dbReference type="Google" id="ProtNLM"/>
    </source>
</evidence>
<dbReference type="PANTHER" id="PTHR30250">
    <property type="entry name" value="PST FAMILY PREDICTED COLANIC ACID TRANSPORTER"/>
    <property type="match status" value="1"/>
</dbReference>
<keyword evidence="2" id="KW-1003">Cell membrane</keyword>
<gene>
    <name evidence="7" type="ORF">SJI18_15450</name>
</gene>
<dbReference type="EMBL" id="JAZHFS010000015">
    <property type="protein sequence ID" value="MEF2113701.1"/>
    <property type="molecule type" value="Genomic_DNA"/>
</dbReference>
<feature type="transmembrane region" description="Helical" evidence="6">
    <location>
        <begin position="467"/>
        <end position="487"/>
    </location>
</feature>
<proteinExistence type="predicted"/>
<keyword evidence="8" id="KW-1185">Reference proteome</keyword>
<keyword evidence="3 6" id="KW-0812">Transmembrane</keyword>
<feature type="transmembrane region" description="Helical" evidence="6">
    <location>
        <begin position="434"/>
        <end position="455"/>
    </location>
</feature>
<evidence type="ECO:0000256" key="4">
    <source>
        <dbReference type="ARBA" id="ARBA00022989"/>
    </source>
</evidence>
<keyword evidence="5 6" id="KW-0472">Membrane</keyword>
<evidence type="ECO:0000256" key="1">
    <source>
        <dbReference type="ARBA" id="ARBA00004651"/>
    </source>
</evidence>
<evidence type="ECO:0000313" key="7">
    <source>
        <dbReference type="EMBL" id="MEF2113701.1"/>
    </source>
</evidence>
<name>A0ABU7UR19_9CLOT</name>
<feature type="transmembrane region" description="Helical" evidence="6">
    <location>
        <begin position="21"/>
        <end position="45"/>
    </location>
</feature>
<feature type="transmembrane region" description="Helical" evidence="6">
    <location>
        <begin position="344"/>
        <end position="365"/>
    </location>
</feature>